<evidence type="ECO:0000256" key="1">
    <source>
        <dbReference type="SAM" id="MobiDB-lite"/>
    </source>
</evidence>
<feature type="region of interest" description="Disordered" evidence="1">
    <location>
        <begin position="290"/>
        <end position="327"/>
    </location>
</feature>
<accession>A0AAN6SCW9</accession>
<gene>
    <name evidence="2" type="ORF">QBC32DRAFT_317248</name>
</gene>
<reference evidence="2" key="1">
    <citation type="journal article" date="2023" name="Mol. Phylogenet. Evol.">
        <title>Genome-scale phylogeny and comparative genomics of the fungal order Sordariales.</title>
        <authorList>
            <person name="Hensen N."/>
            <person name="Bonometti L."/>
            <person name="Westerberg I."/>
            <person name="Brannstrom I.O."/>
            <person name="Guillou S."/>
            <person name="Cros-Aarteil S."/>
            <person name="Calhoun S."/>
            <person name="Haridas S."/>
            <person name="Kuo A."/>
            <person name="Mondo S."/>
            <person name="Pangilinan J."/>
            <person name="Riley R."/>
            <person name="LaButti K."/>
            <person name="Andreopoulos B."/>
            <person name="Lipzen A."/>
            <person name="Chen C."/>
            <person name="Yan M."/>
            <person name="Daum C."/>
            <person name="Ng V."/>
            <person name="Clum A."/>
            <person name="Steindorff A."/>
            <person name="Ohm R.A."/>
            <person name="Martin F."/>
            <person name="Silar P."/>
            <person name="Natvig D.O."/>
            <person name="Lalanne C."/>
            <person name="Gautier V."/>
            <person name="Ament-Velasquez S.L."/>
            <person name="Kruys A."/>
            <person name="Hutchinson M.I."/>
            <person name="Powell A.J."/>
            <person name="Barry K."/>
            <person name="Miller A.N."/>
            <person name="Grigoriev I.V."/>
            <person name="Debuchy R."/>
            <person name="Gladieux P."/>
            <person name="Hiltunen Thoren M."/>
            <person name="Johannesson H."/>
        </authorList>
    </citation>
    <scope>NUCLEOTIDE SEQUENCE</scope>
    <source>
        <strain evidence="2">CBS 626.80</strain>
    </source>
</reference>
<keyword evidence="3" id="KW-1185">Reference proteome</keyword>
<feature type="compositionally biased region" description="Basic and acidic residues" evidence="1">
    <location>
        <begin position="299"/>
        <end position="309"/>
    </location>
</feature>
<dbReference type="AlphaFoldDB" id="A0AAN6SCW9"/>
<evidence type="ECO:0000313" key="2">
    <source>
        <dbReference type="EMBL" id="KAK3949009.1"/>
    </source>
</evidence>
<evidence type="ECO:0000313" key="3">
    <source>
        <dbReference type="Proteomes" id="UP001303222"/>
    </source>
</evidence>
<organism evidence="2 3">
    <name type="scientific">Pseudoneurospora amorphoporcata</name>
    <dbReference type="NCBI Taxonomy" id="241081"/>
    <lineage>
        <taxon>Eukaryota</taxon>
        <taxon>Fungi</taxon>
        <taxon>Dikarya</taxon>
        <taxon>Ascomycota</taxon>
        <taxon>Pezizomycotina</taxon>
        <taxon>Sordariomycetes</taxon>
        <taxon>Sordariomycetidae</taxon>
        <taxon>Sordariales</taxon>
        <taxon>Sordariaceae</taxon>
        <taxon>Pseudoneurospora</taxon>
    </lineage>
</organism>
<sequence>MATPRKDYNQALAETIIANVFIALRRCTTQAGHKGQPRFPRQNSDSPHVVHGYHIDDWFRTFHTLSVFFKRRNGKVTLRSNREPRHESGAVAGLFVFPPSKDTSLAATDEHTNLAHNQLGVMAIELRDFVTKYRDAQPDDTELTDEEFQRFGHIDHWARRIFARNCFATSTTLYNSFDAQERGVVTNDADVSIMTDGAVLELPLLWGGAGARDHHDITLVAVRSRDGIIGVLDLSNRVLGGSCMGEGIRHRGGHRSSGGNTANIVCGFDEGTGGGDTATTRIHLGSLTKPAALTGATRPRQDTEAEHQRNLQGSAEGKLSPAAQTELQKRSTRVALLTRRLSLADALAAAPDQEASCACQSRYPQT</sequence>
<proteinExistence type="predicted"/>
<protein>
    <submittedName>
        <fullName evidence="2">Uncharacterized protein</fullName>
    </submittedName>
</protein>
<dbReference type="EMBL" id="MU859233">
    <property type="protein sequence ID" value="KAK3949009.1"/>
    <property type="molecule type" value="Genomic_DNA"/>
</dbReference>
<name>A0AAN6SCW9_9PEZI</name>
<reference evidence="2" key="2">
    <citation type="submission" date="2023-06" db="EMBL/GenBank/DDBJ databases">
        <authorList>
            <consortium name="Lawrence Berkeley National Laboratory"/>
            <person name="Mondo S.J."/>
            <person name="Hensen N."/>
            <person name="Bonometti L."/>
            <person name="Westerberg I."/>
            <person name="Brannstrom I.O."/>
            <person name="Guillou S."/>
            <person name="Cros-Aarteil S."/>
            <person name="Calhoun S."/>
            <person name="Haridas S."/>
            <person name="Kuo A."/>
            <person name="Pangilinan J."/>
            <person name="Riley R."/>
            <person name="Labutti K."/>
            <person name="Andreopoulos B."/>
            <person name="Lipzen A."/>
            <person name="Chen C."/>
            <person name="Yanf M."/>
            <person name="Daum C."/>
            <person name="Ng V."/>
            <person name="Clum A."/>
            <person name="Steindorff A."/>
            <person name="Ohm R."/>
            <person name="Martin F."/>
            <person name="Silar P."/>
            <person name="Natvig D."/>
            <person name="Lalanne C."/>
            <person name="Gautier V."/>
            <person name="Ament-Velasquez S.L."/>
            <person name="Kruys A."/>
            <person name="Hutchinson M.I."/>
            <person name="Powell A.J."/>
            <person name="Barry K."/>
            <person name="Miller A.N."/>
            <person name="Grigoriev I.V."/>
            <person name="Debuchy R."/>
            <person name="Gladieux P."/>
            <person name="Thoren M.H."/>
            <person name="Johannesson H."/>
        </authorList>
    </citation>
    <scope>NUCLEOTIDE SEQUENCE</scope>
    <source>
        <strain evidence="2">CBS 626.80</strain>
    </source>
</reference>
<dbReference type="Proteomes" id="UP001303222">
    <property type="component" value="Unassembled WGS sequence"/>
</dbReference>
<comment type="caution">
    <text evidence="2">The sequence shown here is derived from an EMBL/GenBank/DDBJ whole genome shotgun (WGS) entry which is preliminary data.</text>
</comment>